<evidence type="ECO:0000256" key="1">
    <source>
        <dbReference type="SAM" id="SignalP"/>
    </source>
</evidence>
<feature type="chain" id="PRO_5016274202" evidence="1">
    <location>
        <begin position="20"/>
        <end position="461"/>
    </location>
</feature>
<dbReference type="PANTHER" id="PTHR34512">
    <property type="entry name" value="CELL SURFACE PROTEIN"/>
    <property type="match status" value="1"/>
</dbReference>
<sequence length="461" mass="50398">MRVLLTVVAFGVCAGAVGAEDWPQWLGPKRDGTWREDGLVEKFPASGPKIAWKADIGVGYAGPAVASGKVFVIDLVPAEKAKVPSDGFAKGARVPGKERVQCLDAATGKPVWSTDYPVDYTISYAAGPRCTPTVDGDMVYTLGAMGDLKAVTVADGKVAWSKNFMKDYDAGLPVWGFSSHPLVDGDKLICLVGGTNDRLVIAFDKKTGKELWTSQNCQGDFGYSPPMIYEFGGKRQLIVWHTRAVVGLEPDTGKLLWRVPFEVKYALTAPTPRKVGEDKLFVTSFYNGSLLLKVGADKASVVWKSKARGETPDLTTDLSSIMATPVVVGEHIYGVCSYGQLRCIETGTGKRVWESMRATRGARTPKAIAENDEPSDKERWGLAFLIPQGDRYFLFNEQGDLIIAKLTPKGYEELDRAHLIDPTNTMAGRGRLVVWMHPAFANKCVFVRNDKELICYSLAKE</sequence>
<dbReference type="Gene3D" id="2.40.10.480">
    <property type="match status" value="1"/>
</dbReference>
<dbReference type="PANTHER" id="PTHR34512:SF30">
    <property type="entry name" value="OUTER MEMBRANE PROTEIN ASSEMBLY FACTOR BAMB"/>
    <property type="match status" value="1"/>
</dbReference>
<protein>
    <submittedName>
        <fullName evidence="3">Pyrrolo-quinoline quinone</fullName>
    </submittedName>
</protein>
<reference evidence="3 4" key="1">
    <citation type="submission" date="2018-01" db="EMBL/GenBank/DDBJ databases">
        <title>G. obscuriglobus.</title>
        <authorList>
            <person name="Franke J."/>
            <person name="Blomberg W."/>
            <person name="Selmecki A."/>
        </authorList>
    </citation>
    <scope>NUCLEOTIDE SEQUENCE [LARGE SCALE GENOMIC DNA]</scope>
    <source>
        <strain evidence="3 4">DSM 5831</strain>
    </source>
</reference>
<feature type="signal peptide" evidence="1">
    <location>
        <begin position="1"/>
        <end position="19"/>
    </location>
</feature>
<keyword evidence="1" id="KW-0732">Signal</keyword>
<evidence type="ECO:0000259" key="2">
    <source>
        <dbReference type="Pfam" id="PF13360"/>
    </source>
</evidence>
<dbReference type="Gene3D" id="2.130.10.10">
    <property type="entry name" value="YVTN repeat-like/Quinoprotein amine dehydrogenase"/>
    <property type="match status" value="1"/>
</dbReference>
<dbReference type="SMART" id="SM00564">
    <property type="entry name" value="PQQ"/>
    <property type="match status" value="3"/>
</dbReference>
<keyword evidence="4" id="KW-1185">Reference proteome</keyword>
<name>A0A2Z3GYR9_9BACT</name>
<dbReference type="InterPro" id="IPR015943">
    <property type="entry name" value="WD40/YVTN_repeat-like_dom_sf"/>
</dbReference>
<dbReference type="SUPFAM" id="SSF50998">
    <property type="entry name" value="Quinoprotein alcohol dehydrogenase-like"/>
    <property type="match status" value="1"/>
</dbReference>
<dbReference type="InterPro" id="IPR002372">
    <property type="entry name" value="PQQ_rpt_dom"/>
</dbReference>
<evidence type="ECO:0000313" key="4">
    <source>
        <dbReference type="Proteomes" id="UP000245802"/>
    </source>
</evidence>
<dbReference type="OrthoDB" id="4726955at2"/>
<accession>A0A2Z3GYR9</accession>
<dbReference type="Pfam" id="PF13360">
    <property type="entry name" value="PQQ_2"/>
    <property type="match status" value="1"/>
</dbReference>
<dbReference type="RefSeq" id="WP_010041377.1">
    <property type="nucleotide sequence ID" value="NZ_CP025958.1"/>
</dbReference>
<dbReference type="InterPro" id="IPR011047">
    <property type="entry name" value="Quinoprotein_ADH-like_sf"/>
</dbReference>
<dbReference type="EMBL" id="CP025958">
    <property type="protein sequence ID" value="AWM37202.1"/>
    <property type="molecule type" value="Genomic_DNA"/>
</dbReference>
<proteinExistence type="predicted"/>
<evidence type="ECO:0000313" key="3">
    <source>
        <dbReference type="EMBL" id="AWM37202.1"/>
    </source>
</evidence>
<dbReference type="InterPro" id="IPR018391">
    <property type="entry name" value="PQQ_b-propeller_rpt"/>
</dbReference>
<organism evidence="3 4">
    <name type="scientific">Gemmata obscuriglobus</name>
    <dbReference type="NCBI Taxonomy" id="114"/>
    <lineage>
        <taxon>Bacteria</taxon>
        <taxon>Pseudomonadati</taxon>
        <taxon>Planctomycetota</taxon>
        <taxon>Planctomycetia</taxon>
        <taxon>Gemmatales</taxon>
        <taxon>Gemmataceae</taxon>
        <taxon>Gemmata</taxon>
    </lineage>
</organism>
<dbReference type="AlphaFoldDB" id="A0A2Z3GYR9"/>
<feature type="domain" description="Pyrrolo-quinoline quinone repeat" evidence="2">
    <location>
        <begin position="97"/>
        <end position="354"/>
    </location>
</feature>
<gene>
    <name evidence="3" type="ORF">C1280_09315</name>
</gene>
<dbReference type="Proteomes" id="UP000245802">
    <property type="component" value="Chromosome"/>
</dbReference>
<dbReference type="KEGG" id="gog:C1280_09315"/>